<reference evidence="2 3" key="1">
    <citation type="submission" date="2023-06" db="EMBL/GenBank/DDBJ databases">
        <title>Black Yeasts Isolated from many extreme environments.</title>
        <authorList>
            <person name="Coleine C."/>
            <person name="Stajich J.E."/>
            <person name="Selbmann L."/>
        </authorList>
    </citation>
    <scope>NUCLEOTIDE SEQUENCE [LARGE SCALE GENOMIC DNA]</scope>
    <source>
        <strain evidence="2 3">CCFEE 5887</strain>
    </source>
</reference>
<accession>A0AAV9PUG5</accession>
<dbReference type="Pfam" id="PF20174">
    <property type="entry name" value="DUF6540"/>
    <property type="match status" value="1"/>
</dbReference>
<evidence type="ECO:0000256" key="1">
    <source>
        <dbReference type="SAM" id="MobiDB-lite"/>
    </source>
</evidence>
<comment type="caution">
    <text evidence="2">The sequence shown here is derived from an EMBL/GenBank/DDBJ whole genome shotgun (WGS) entry which is preliminary data.</text>
</comment>
<organism evidence="2 3">
    <name type="scientific">Vermiconidia calcicola</name>
    <dbReference type="NCBI Taxonomy" id="1690605"/>
    <lineage>
        <taxon>Eukaryota</taxon>
        <taxon>Fungi</taxon>
        <taxon>Dikarya</taxon>
        <taxon>Ascomycota</taxon>
        <taxon>Pezizomycotina</taxon>
        <taxon>Dothideomycetes</taxon>
        <taxon>Dothideomycetidae</taxon>
        <taxon>Mycosphaerellales</taxon>
        <taxon>Extremaceae</taxon>
        <taxon>Vermiconidia</taxon>
    </lineage>
</organism>
<keyword evidence="3" id="KW-1185">Reference proteome</keyword>
<dbReference type="AlphaFoldDB" id="A0AAV9PUG5"/>
<feature type="compositionally biased region" description="Basic residues" evidence="1">
    <location>
        <begin position="144"/>
        <end position="158"/>
    </location>
</feature>
<proteinExistence type="predicted"/>
<feature type="region of interest" description="Disordered" evidence="1">
    <location>
        <begin position="115"/>
        <end position="158"/>
    </location>
</feature>
<dbReference type="InterPro" id="IPR046670">
    <property type="entry name" value="DUF6540"/>
</dbReference>
<dbReference type="EMBL" id="JAXLQG010000021">
    <property type="protein sequence ID" value="KAK5529788.1"/>
    <property type="molecule type" value="Genomic_DNA"/>
</dbReference>
<evidence type="ECO:0000313" key="3">
    <source>
        <dbReference type="Proteomes" id="UP001345827"/>
    </source>
</evidence>
<name>A0AAV9PUG5_9PEZI</name>
<protein>
    <submittedName>
        <fullName evidence="2">Uncharacterized protein</fullName>
    </submittedName>
</protein>
<dbReference type="Proteomes" id="UP001345827">
    <property type="component" value="Unassembled WGS sequence"/>
</dbReference>
<sequence length="158" mass="18342">MATYTVYVLSYKTIPVFYEQLYVEEEAGKGWLYHVERKDGTHWKYGTKEGNKVERSKIFYGKYARGTIAQADLERVDLICREIAVPKDEWREGIRSRRDCRHWVRTALAELEKQGVLQPDESTTAAARQPIKPTKTAATSHVSRFLRRHGGPRSQGRR</sequence>
<gene>
    <name evidence="2" type="ORF">LTR25_009567</name>
</gene>
<evidence type="ECO:0000313" key="2">
    <source>
        <dbReference type="EMBL" id="KAK5529788.1"/>
    </source>
</evidence>